<evidence type="ECO:0000256" key="7">
    <source>
        <dbReference type="RuleBase" id="RU365085"/>
    </source>
</evidence>
<dbReference type="GO" id="GO:0033185">
    <property type="term" value="C:dolichol-phosphate-mannose synthase complex"/>
    <property type="evidence" value="ECO:0007669"/>
    <property type="project" value="TreeGrafter"/>
</dbReference>
<evidence type="ECO:0000313" key="9">
    <source>
        <dbReference type="Proteomes" id="UP000242875"/>
    </source>
</evidence>
<comment type="caution">
    <text evidence="8">The sequence shown here is derived from an EMBL/GenBank/DDBJ whole genome shotgun (WGS) entry which is preliminary data.</text>
</comment>
<dbReference type="OrthoDB" id="2014333at2759"/>
<dbReference type="EMBL" id="MVBO01000030">
    <property type="protein sequence ID" value="OZJ04767.1"/>
    <property type="molecule type" value="Genomic_DNA"/>
</dbReference>
<dbReference type="AlphaFoldDB" id="A0A261Y2B2"/>
<dbReference type="PANTHER" id="PTHR16433:SF0">
    <property type="entry name" value="DOLICHOL-PHOSPHATE MANNOSYLTRANSFERASE SUBUNIT 3"/>
    <property type="match status" value="1"/>
</dbReference>
<comment type="similarity">
    <text evidence="2 7">Belongs to the DPM3 family.</text>
</comment>
<keyword evidence="6 7" id="KW-0472">Membrane</keyword>
<evidence type="ECO:0000256" key="5">
    <source>
        <dbReference type="ARBA" id="ARBA00022989"/>
    </source>
</evidence>
<keyword evidence="4 7" id="KW-0256">Endoplasmic reticulum</keyword>
<gene>
    <name evidence="8" type="ORF">BZG36_01862</name>
</gene>
<comment type="subcellular location">
    <subcellularLocation>
        <location evidence="1 7">Endoplasmic reticulum membrane</location>
        <topology evidence="1 7">Multi-pass membrane protein</topology>
    </subcellularLocation>
</comment>
<evidence type="ECO:0000256" key="6">
    <source>
        <dbReference type="ARBA" id="ARBA00023136"/>
    </source>
</evidence>
<sequence length="92" mass="9977">MTRATEAATAGAIALVIYIAAWIGVIPLPQTFYEQILPVLPWWSLVSFGAYSLGSIGYHLMTFEDCPGAYQELMGQIQEAKIELSAKGVPIS</sequence>
<dbReference type="InterPro" id="IPR013174">
    <property type="entry name" value="DPM3"/>
</dbReference>
<dbReference type="GO" id="GO:0005789">
    <property type="term" value="C:endoplasmic reticulum membrane"/>
    <property type="evidence" value="ECO:0007669"/>
    <property type="project" value="UniProtKB-SubCell"/>
</dbReference>
<proteinExistence type="inferred from homology"/>
<comment type="pathway">
    <text evidence="7">Protein modification; protein glycosylation.</text>
</comment>
<protein>
    <recommendedName>
        <fullName evidence="7">Dolichol-phosphate mannosyltransferase subunit 3</fullName>
    </recommendedName>
</protein>
<keyword evidence="3 7" id="KW-0812">Transmembrane</keyword>
<name>A0A261Y2B2_9FUNG</name>
<evidence type="ECO:0000256" key="4">
    <source>
        <dbReference type="ARBA" id="ARBA00022824"/>
    </source>
</evidence>
<evidence type="ECO:0000256" key="1">
    <source>
        <dbReference type="ARBA" id="ARBA00004477"/>
    </source>
</evidence>
<keyword evidence="9" id="KW-1185">Reference proteome</keyword>
<keyword evidence="5 7" id="KW-1133">Transmembrane helix</keyword>
<dbReference type="PANTHER" id="PTHR16433">
    <property type="entry name" value="DOLICHOL-PHOSPHATE MANNOSYLTRANSFERASE SUBUNIT 3"/>
    <property type="match status" value="1"/>
</dbReference>
<evidence type="ECO:0000313" key="8">
    <source>
        <dbReference type="EMBL" id="OZJ04767.1"/>
    </source>
</evidence>
<dbReference type="Pfam" id="PF08285">
    <property type="entry name" value="DPM3"/>
    <property type="match status" value="1"/>
</dbReference>
<evidence type="ECO:0000256" key="2">
    <source>
        <dbReference type="ARBA" id="ARBA00010430"/>
    </source>
</evidence>
<reference evidence="8 9" key="1">
    <citation type="journal article" date="2017" name="Mycologia">
        <title>Bifiguratus adelaidae, gen. et sp. nov., a new member of Mucoromycotina in endophytic and soil-dwelling habitats.</title>
        <authorList>
            <person name="Torres-Cruz T.J."/>
            <person name="Billingsley Tobias T.L."/>
            <person name="Almatruk M."/>
            <person name="Hesse C."/>
            <person name="Kuske C.R."/>
            <person name="Desiro A."/>
            <person name="Benucci G.M."/>
            <person name="Bonito G."/>
            <person name="Stajich J.E."/>
            <person name="Dunlap C."/>
            <person name="Arnold A.E."/>
            <person name="Porras-Alfaro A."/>
        </authorList>
    </citation>
    <scope>NUCLEOTIDE SEQUENCE [LARGE SCALE GENOMIC DNA]</scope>
    <source>
        <strain evidence="8 9">AZ0501</strain>
    </source>
</reference>
<dbReference type="UniPathway" id="UPA00378"/>
<dbReference type="GO" id="GO:0006506">
    <property type="term" value="P:GPI anchor biosynthetic process"/>
    <property type="evidence" value="ECO:0007669"/>
    <property type="project" value="TreeGrafter"/>
</dbReference>
<feature type="transmembrane region" description="Helical" evidence="7">
    <location>
        <begin position="40"/>
        <end position="61"/>
    </location>
</feature>
<comment type="subunit">
    <text evidence="7">Component of the dolichol-phosphate mannose (DPM) synthase complex.</text>
</comment>
<dbReference type="Proteomes" id="UP000242875">
    <property type="component" value="Unassembled WGS sequence"/>
</dbReference>
<organism evidence="8 9">
    <name type="scientific">Bifiguratus adelaidae</name>
    <dbReference type="NCBI Taxonomy" id="1938954"/>
    <lineage>
        <taxon>Eukaryota</taxon>
        <taxon>Fungi</taxon>
        <taxon>Fungi incertae sedis</taxon>
        <taxon>Mucoromycota</taxon>
        <taxon>Mucoromycotina</taxon>
        <taxon>Endogonomycetes</taxon>
        <taxon>Endogonales</taxon>
        <taxon>Endogonales incertae sedis</taxon>
        <taxon>Bifiguratus</taxon>
    </lineage>
</organism>
<evidence type="ECO:0000256" key="3">
    <source>
        <dbReference type="ARBA" id="ARBA00022692"/>
    </source>
</evidence>
<comment type="function">
    <text evidence="7">Stabilizer subunit of the dolichol-phosphate mannose (DPM) synthase complex; tethers catalytic subunit to the ER.</text>
</comment>
<accession>A0A261Y2B2</accession>
<feature type="transmembrane region" description="Helical" evidence="7">
    <location>
        <begin position="7"/>
        <end position="28"/>
    </location>
</feature>